<evidence type="ECO:0000313" key="2">
    <source>
        <dbReference type="EMBL" id="EEB11165.1"/>
    </source>
</evidence>
<evidence type="ECO:0000313" key="3">
    <source>
        <dbReference type="EnsemblMetazoa" id="PHUM094730-PA"/>
    </source>
</evidence>
<dbReference type="InterPro" id="IPR029044">
    <property type="entry name" value="Nucleotide-diphossugar_trans"/>
</dbReference>
<dbReference type="RefSeq" id="XP_002423903.1">
    <property type="nucleotide sequence ID" value="XM_002423858.1"/>
</dbReference>
<dbReference type="EMBL" id="DS235061">
    <property type="protein sequence ID" value="EEB11165.1"/>
    <property type="molecule type" value="Genomic_DNA"/>
</dbReference>
<dbReference type="HOGENOM" id="CLU_1125701_0_0_1"/>
<dbReference type="PANTHER" id="PTHR21485">
    <property type="entry name" value="HAD SUPERFAMILY MEMBERS CMAS AND KDSC"/>
    <property type="match status" value="1"/>
</dbReference>
<dbReference type="Pfam" id="PF02348">
    <property type="entry name" value="CTP_transf_3"/>
    <property type="match status" value="1"/>
</dbReference>
<keyword evidence="2" id="KW-0808">Transferase</keyword>
<accession>E0VCQ9</accession>
<dbReference type="OrthoDB" id="10262032at2759"/>
<keyword evidence="2" id="KW-0548">Nucleotidyltransferase</keyword>
<dbReference type="AlphaFoldDB" id="E0VCQ9"/>
<dbReference type="InterPro" id="IPR050793">
    <property type="entry name" value="CMP-NeuNAc_synthase"/>
</dbReference>
<sequence length="247" mass="28297">MTQLIIYFVVSTLLTLDSLCQNVKEKNKEINGKCFHHHITALIPARSGSKGIKDKNLSILGDESLLERIHWRDPRTATDNAPTISAVEDFLKQHNESEIIAVIQCTSPFIKSNFLRDALDYIIKFDFDCVFSVTRSHQLRWTTNEDGFGSPLNFDPKNRPRRQDWKGEFVENGIHLLPTPFTLIKKNAAEIKIDQYSTSQNTAHKKKSYNVGFGSYKKGYNEKNFFFGVLSVAEEIIFLDKYVITNS</sequence>
<organism>
    <name type="scientific">Pediculus humanus subsp. corporis</name>
    <name type="common">Body louse</name>
    <dbReference type="NCBI Taxonomy" id="121224"/>
    <lineage>
        <taxon>Eukaryota</taxon>
        <taxon>Metazoa</taxon>
        <taxon>Ecdysozoa</taxon>
        <taxon>Arthropoda</taxon>
        <taxon>Hexapoda</taxon>
        <taxon>Insecta</taxon>
        <taxon>Pterygota</taxon>
        <taxon>Neoptera</taxon>
        <taxon>Paraneoptera</taxon>
        <taxon>Psocodea</taxon>
        <taxon>Troctomorpha</taxon>
        <taxon>Phthiraptera</taxon>
        <taxon>Anoplura</taxon>
        <taxon>Pediculidae</taxon>
        <taxon>Pediculus</taxon>
    </lineage>
</organism>
<dbReference type="FunCoup" id="E0VCQ9">
    <property type="interactions" value="62"/>
</dbReference>
<dbReference type="InParanoid" id="E0VCQ9"/>
<dbReference type="eggNOG" id="ENOG502QQH3">
    <property type="taxonomic scope" value="Eukaryota"/>
</dbReference>
<evidence type="ECO:0000313" key="4">
    <source>
        <dbReference type="Proteomes" id="UP000009046"/>
    </source>
</evidence>
<dbReference type="Proteomes" id="UP000009046">
    <property type="component" value="Unassembled WGS sequence"/>
</dbReference>
<feature type="signal peptide" evidence="1">
    <location>
        <begin position="1"/>
        <end position="20"/>
    </location>
</feature>
<dbReference type="KEGG" id="phu:Phum_PHUM094730"/>
<dbReference type="EC" id="2.7.7.43" evidence="2"/>
<dbReference type="SUPFAM" id="SSF53448">
    <property type="entry name" value="Nucleotide-diphospho-sugar transferases"/>
    <property type="match status" value="1"/>
</dbReference>
<keyword evidence="4" id="KW-1185">Reference proteome</keyword>
<proteinExistence type="predicted"/>
<dbReference type="EnsemblMetazoa" id="PHUM094730-RA">
    <property type="protein sequence ID" value="PHUM094730-PA"/>
    <property type="gene ID" value="PHUM094730"/>
</dbReference>
<dbReference type="GeneID" id="8238021"/>
<reference evidence="3" key="3">
    <citation type="submission" date="2020-05" db="UniProtKB">
        <authorList>
            <consortium name="EnsemblMetazoa"/>
        </authorList>
    </citation>
    <scope>IDENTIFICATION</scope>
    <source>
        <strain evidence="3">USDA</strain>
    </source>
</reference>
<dbReference type="STRING" id="121224.E0VCQ9"/>
<gene>
    <name evidence="3" type="primary">8238021</name>
    <name evidence="2" type="ORF">Phum_PHUM094730</name>
</gene>
<dbReference type="GO" id="GO:0008781">
    <property type="term" value="F:N-acylneuraminate cytidylyltransferase activity"/>
    <property type="evidence" value="ECO:0007669"/>
    <property type="project" value="UniProtKB-EC"/>
</dbReference>
<dbReference type="EMBL" id="AAZO01001128">
    <property type="status" value="NOT_ANNOTATED_CDS"/>
    <property type="molecule type" value="Genomic_DNA"/>
</dbReference>
<dbReference type="CTD" id="8238021"/>
<name>E0VCQ9_PEDHC</name>
<protein>
    <submittedName>
        <fullName evidence="2 3">Cmp-N-acetylneuraminic acid synthase, putative</fullName>
        <ecNumber evidence="2">2.7.7.43</ecNumber>
    </submittedName>
</protein>
<dbReference type="EMBL" id="AAZO01001129">
    <property type="status" value="NOT_ANNOTATED_CDS"/>
    <property type="molecule type" value="Genomic_DNA"/>
</dbReference>
<dbReference type="InterPro" id="IPR003329">
    <property type="entry name" value="Cytidylyl_trans"/>
</dbReference>
<dbReference type="VEuPathDB" id="VectorBase:PHUM094730"/>
<dbReference type="PANTHER" id="PTHR21485:SF3">
    <property type="entry name" value="N-ACYLNEURAMINATE CYTIDYLYLTRANSFERASE"/>
    <property type="match status" value="1"/>
</dbReference>
<keyword evidence="1" id="KW-0732">Signal</keyword>
<reference evidence="2" key="1">
    <citation type="submission" date="2007-04" db="EMBL/GenBank/DDBJ databases">
        <title>Annotation of Pediculus humanus corporis strain USDA.</title>
        <authorList>
            <person name="Kirkness E."/>
            <person name="Hannick L."/>
            <person name="Hass B."/>
            <person name="Bruggner R."/>
            <person name="Lawson D."/>
            <person name="Bidwell S."/>
            <person name="Joardar V."/>
            <person name="Caler E."/>
            <person name="Walenz B."/>
            <person name="Inman J."/>
            <person name="Schobel S."/>
            <person name="Galinsky K."/>
            <person name="Amedeo P."/>
            <person name="Strausberg R."/>
        </authorList>
    </citation>
    <scope>NUCLEOTIDE SEQUENCE</scope>
    <source>
        <strain evidence="2">USDA</strain>
    </source>
</reference>
<feature type="chain" id="PRO_5011412349" evidence="1">
    <location>
        <begin position="21"/>
        <end position="247"/>
    </location>
</feature>
<evidence type="ECO:0000256" key="1">
    <source>
        <dbReference type="SAM" id="SignalP"/>
    </source>
</evidence>
<reference evidence="2" key="2">
    <citation type="submission" date="2007-04" db="EMBL/GenBank/DDBJ databases">
        <title>The genome of the human body louse.</title>
        <authorList>
            <consortium name="The Human Body Louse Genome Consortium"/>
            <person name="Kirkness E."/>
            <person name="Walenz B."/>
            <person name="Hass B."/>
            <person name="Bruggner R."/>
            <person name="Strausberg R."/>
        </authorList>
    </citation>
    <scope>NUCLEOTIDE SEQUENCE</scope>
    <source>
        <strain evidence="2">USDA</strain>
    </source>
</reference>
<dbReference type="Gene3D" id="3.90.550.10">
    <property type="entry name" value="Spore Coat Polysaccharide Biosynthesis Protein SpsA, Chain A"/>
    <property type="match status" value="2"/>
</dbReference>